<dbReference type="AlphaFoldDB" id="A0A455UHB3"/>
<protein>
    <recommendedName>
        <fullName evidence="1">Transposase IS204/IS1001/IS1096/IS1165 zinc-finger domain-containing protein</fullName>
    </recommendedName>
</protein>
<reference evidence="2 3" key="1">
    <citation type="journal article" date="2019" name="Microbiol. Resour. Announc.">
        <title>Complete Genome Sequence of Halomonas sulfidaeris Strain Esulfide1 Isolated from a Metal Sulfide Rock at a Depth of 2,200 Meters, Obtained Using Nanopore Sequencing.</title>
        <authorList>
            <person name="Saito M."/>
            <person name="Nishigata A."/>
            <person name="Galipon J."/>
            <person name="Arakawa K."/>
        </authorList>
    </citation>
    <scope>NUCLEOTIDE SEQUENCE [LARGE SCALE GENOMIC DNA]</scope>
    <source>
        <strain evidence="2 3">ATCC BAA-803</strain>
        <plasmid evidence="3">pbaa-803-a dna</plasmid>
    </source>
</reference>
<gene>
    <name evidence="2" type="ORF">HSBAA_PA_2850</name>
</gene>
<dbReference type="InterPro" id="IPR029261">
    <property type="entry name" value="Transposase_Znf"/>
</dbReference>
<name>A0A455UHB3_9GAMM</name>
<accession>A0A455UHB3</accession>
<evidence type="ECO:0000313" key="3">
    <source>
        <dbReference type="Proteomes" id="UP000320231"/>
    </source>
</evidence>
<keyword evidence="2" id="KW-0614">Plasmid</keyword>
<sequence length="100" mass="11602">MSQPDHRRAMDASLLTLFWEDFELVCYESLGANGLLIKLKLTASHPPCCSRCGQSTWLIHDVSYRRVRERDLFQYRVWLDIPVRRVRRPACGPDESVLPG</sequence>
<dbReference type="Proteomes" id="UP000320231">
    <property type="component" value="Plasmid pBAA-803-A"/>
</dbReference>
<evidence type="ECO:0000313" key="2">
    <source>
        <dbReference type="EMBL" id="BBI65682.1"/>
    </source>
</evidence>
<evidence type="ECO:0000259" key="1">
    <source>
        <dbReference type="Pfam" id="PF14690"/>
    </source>
</evidence>
<dbReference type="EMBL" id="AP019515">
    <property type="protein sequence ID" value="BBI65682.1"/>
    <property type="molecule type" value="Genomic_DNA"/>
</dbReference>
<proteinExistence type="predicted"/>
<dbReference type="KEGG" id="hsr:HSBAA_PA_2850"/>
<feature type="domain" description="Transposase IS204/IS1001/IS1096/IS1165 zinc-finger" evidence="1">
    <location>
        <begin position="46"/>
        <end position="87"/>
    </location>
</feature>
<geneLocation type="plasmid" evidence="3">
    <name>pbaa-803-a dna</name>
</geneLocation>
<organism evidence="2 3">
    <name type="scientific">Vreelandella sulfidaeris</name>
    <dbReference type="NCBI Taxonomy" id="115553"/>
    <lineage>
        <taxon>Bacteria</taxon>
        <taxon>Pseudomonadati</taxon>
        <taxon>Pseudomonadota</taxon>
        <taxon>Gammaproteobacteria</taxon>
        <taxon>Oceanospirillales</taxon>
        <taxon>Halomonadaceae</taxon>
        <taxon>Vreelandella</taxon>
    </lineage>
</organism>
<dbReference type="Pfam" id="PF14690">
    <property type="entry name" value="Zn_ribbon_ISL3"/>
    <property type="match status" value="1"/>
</dbReference>